<dbReference type="EMBL" id="GFDL01012366">
    <property type="protein sequence ID" value="JAV22679.1"/>
    <property type="molecule type" value="Transcribed_RNA"/>
</dbReference>
<feature type="compositionally biased region" description="Basic and acidic residues" evidence="1">
    <location>
        <begin position="302"/>
        <end position="312"/>
    </location>
</feature>
<dbReference type="InterPro" id="IPR051053">
    <property type="entry name" value="ECH/Chromodomain_protein"/>
</dbReference>
<feature type="compositionally biased region" description="Basic and acidic residues" evidence="1">
    <location>
        <begin position="687"/>
        <end position="697"/>
    </location>
</feature>
<dbReference type="Pfam" id="PF00378">
    <property type="entry name" value="ECH_1"/>
    <property type="match status" value="1"/>
</dbReference>
<dbReference type="AlphaFoldDB" id="A0A1Q3F572"/>
<feature type="region of interest" description="Disordered" evidence="1">
    <location>
        <begin position="717"/>
        <end position="773"/>
    </location>
</feature>
<protein>
    <submittedName>
        <fullName evidence="2">Putative enoyl-coa hydratase/isomerase</fullName>
    </submittedName>
</protein>
<reference evidence="2" key="1">
    <citation type="submission" date="2017-01" db="EMBL/GenBank/DDBJ databases">
        <title>A deep insight into the sialotranscriptome of adult male and female Cluex tarsalis mosquitoes.</title>
        <authorList>
            <person name="Ribeiro J.M."/>
            <person name="Moreira F."/>
            <person name="Bernard K.A."/>
            <person name="Calvo E."/>
        </authorList>
    </citation>
    <scope>NUCLEOTIDE SEQUENCE</scope>
    <source>
        <strain evidence="2">Kern County</strain>
        <tissue evidence="2">Salivary glands</tissue>
    </source>
</reference>
<dbReference type="InterPro" id="IPR001753">
    <property type="entry name" value="Enoyl-CoA_hydra/iso"/>
</dbReference>
<dbReference type="SUPFAM" id="SSF52096">
    <property type="entry name" value="ClpP/crotonase"/>
    <property type="match status" value="1"/>
</dbReference>
<feature type="compositionally biased region" description="Low complexity" evidence="1">
    <location>
        <begin position="292"/>
        <end position="301"/>
    </location>
</feature>
<evidence type="ECO:0000256" key="1">
    <source>
        <dbReference type="SAM" id="MobiDB-lite"/>
    </source>
</evidence>
<feature type="region of interest" description="Disordered" evidence="1">
    <location>
        <begin position="230"/>
        <end position="407"/>
    </location>
</feature>
<feature type="compositionally biased region" description="Basic and acidic residues" evidence="1">
    <location>
        <begin position="443"/>
        <end position="453"/>
    </location>
</feature>
<feature type="compositionally biased region" description="Low complexity" evidence="1">
    <location>
        <begin position="255"/>
        <end position="268"/>
    </location>
</feature>
<dbReference type="CDD" id="cd06558">
    <property type="entry name" value="crotonase-like"/>
    <property type="match status" value="1"/>
</dbReference>
<accession>A0A1Q3F572</accession>
<feature type="region of interest" description="Disordered" evidence="1">
    <location>
        <begin position="433"/>
        <end position="524"/>
    </location>
</feature>
<dbReference type="GO" id="GO:0016853">
    <property type="term" value="F:isomerase activity"/>
    <property type="evidence" value="ECO:0007669"/>
    <property type="project" value="UniProtKB-KW"/>
</dbReference>
<dbReference type="PANTHER" id="PTHR43684">
    <property type="match status" value="1"/>
</dbReference>
<organism evidence="2">
    <name type="scientific">Culex tarsalis</name>
    <name type="common">Encephalitis mosquito</name>
    <dbReference type="NCBI Taxonomy" id="7177"/>
    <lineage>
        <taxon>Eukaryota</taxon>
        <taxon>Metazoa</taxon>
        <taxon>Ecdysozoa</taxon>
        <taxon>Arthropoda</taxon>
        <taxon>Hexapoda</taxon>
        <taxon>Insecta</taxon>
        <taxon>Pterygota</taxon>
        <taxon>Neoptera</taxon>
        <taxon>Endopterygota</taxon>
        <taxon>Diptera</taxon>
        <taxon>Nematocera</taxon>
        <taxon>Culicoidea</taxon>
        <taxon>Culicidae</taxon>
        <taxon>Culicinae</taxon>
        <taxon>Culicini</taxon>
        <taxon>Culex</taxon>
        <taxon>Culex</taxon>
    </lineage>
</organism>
<proteinExistence type="predicted"/>
<feature type="compositionally biased region" description="Low complexity" evidence="1">
    <location>
        <begin position="656"/>
        <end position="666"/>
    </location>
</feature>
<keyword evidence="2" id="KW-0413">Isomerase</keyword>
<dbReference type="InterPro" id="IPR029045">
    <property type="entry name" value="ClpP/crotonase-like_dom_sf"/>
</dbReference>
<sequence length="1043" mass="113216">MSTTGPEGDGIDDGTFIVTLEDGSLTSPKAVGVGSSEQAAIMSDDEGRVITELGKPAASSSGGKVVIHSQTIIRSPSSGSIGNGADRKKEDLLAKMKSRLSKQIDLKMVSSPKAAPREAAQLDTSGSIEIPHDLILSSEIPATPLATAGGSKELEDHDLIAILEGDDVEITENTTEIEVRVGGGDGDDDGVYNDEQVLEEIQISFVDENEINVEQKELEKTIAMRQMAALPVLPKGRRPKKKPEESETEQKALIVAKPKALSPSKPKAVSPPKPVAPKAEPANVTIKGQTTIKPLPRPIIIPKKEPVDRETPRVVTPLSKPKPKVVSGSQALLTPKRMASPPKTPKVSSPSTSDVKQSPNELITALVSDWDDEPVTAPAKPAKVDSKVSMPPPPPPAEDPLALEPPKRSRVIKKKIIWDPDNPETHMSFASFVKTNRSLPKQPTEERAKEAPEPVRPPAPSGIRRKRAESVAVHMIKDPPYTPPAFLKRARTPEPAPKRATAMNAPKTGAGPGNKRGRKSKSELDKLLGDEGAINMLYDLECENSNKDLLKDSDVKLDDPEDEDEKLLAKAKIIADVVKQGTSPNEPVAHVSRVRAKRQTSVSPIPPLAAPTQPSGRKGGPGRKRKTTQNTSRDWDYVYNAQTDNDDAMIIRRRSSSYSSSTSPRRLSVEQTAASHDSSADNFEFVKPTDKQTPKQTDVKLDSLLVANMKGKLSKVLSAKPTATKKDQEESSAEASTSATPPEKKAKVASKPPTVTTTTVRIDENGLGPAGKEESFHSRLAELKLTELTCRLCGSHAEITLCQSDTKLKDVFTVKLLNDLKSVLNLVKSDHSVRAVLIRSINRHFCRGIDVSYLIQPNAEKRKNSAQELSGHLRNFLQTLATFHKPLVAAVHGDILGLGVTILPLFEVVIAQDSSTFSTPYGIFGHLPEAMKLFTSSKNLKPKAITDLLYMSKRVSAATAQDFGLVSEVVPMEKLHEKATTVTKKLASLSPQALRSIKVSLRQDQLARLDEQLTSEQKKLSQQWISAECQEKFKMFCSRGGEW</sequence>
<dbReference type="Gene3D" id="3.90.226.10">
    <property type="entry name" value="2-enoyl-CoA Hydratase, Chain A, domain 1"/>
    <property type="match status" value="1"/>
</dbReference>
<name>A0A1Q3F572_CULTA</name>
<evidence type="ECO:0000313" key="2">
    <source>
        <dbReference type="EMBL" id="JAV22679.1"/>
    </source>
</evidence>
<feature type="compositionally biased region" description="Polar residues" evidence="1">
    <location>
        <begin position="669"/>
        <end position="681"/>
    </location>
</feature>
<dbReference type="PANTHER" id="PTHR43684:SF13">
    <property type="entry name" value="CHROMODOMAIN Y-LIKE PROTEIN"/>
    <property type="match status" value="1"/>
</dbReference>
<feature type="region of interest" description="Disordered" evidence="1">
    <location>
        <begin position="578"/>
        <end position="697"/>
    </location>
</feature>